<evidence type="ECO:0000256" key="2">
    <source>
        <dbReference type="ARBA" id="ARBA00004123"/>
    </source>
</evidence>
<feature type="region of interest" description="Disordered" evidence="8">
    <location>
        <begin position="510"/>
        <end position="538"/>
    </location>
</feature>
<reference evidence="10" key="1">
    <citation type="submission" date="2023-03" db="EMBL/GenBank/DDBJ databases">
        <title>Massive genome expansion in bonnet fungi (Mycena s.s.) driven by repeated elements and novel gene families across ecological guilds.</title>
        <authorList>
            <consortium name="Lawrence Berkeley National Laboratory"/>
            <person name="Harder C.B."/>
            <person name="Miyauchi S."/>
            <person name="Viragh M."/>
            <person name="Kuo A."/>
            <person name="Thoen E."/>
            <person name="Andreopoulos B."/>
            <person name="Lu D."/>
            <person name="Skrede I."/>
            <person name="Drula E."/>
            <person name="Henrissat B."/>
            <person name="Morin E."/>
            <person name="Kohler A."/>
            <person name="Barry K."/>
            <person name="LaButti K."/>
            <person name="Morin E."/>
            <person name="Salamov A."/>
            <person name="Lipzen A."/>
            <person name="Mereny Z."/>
            <person name="Hegedus B."/>
            <person name="Baldrian P."/>
            <person name="Stursova M."/>
            <person name="Weitz H."/>
            <person name="Taylor A."/>
            <person name="Grigoriev I.V."/>
            <person name="Nagy L.G."/>
            <person name="Martin F."/>
            <person name="Kauserud H."/>
        </authorList>
    </citation>
    <scope>NUCLEOTIDE SEQUENCE</scope>
    <source>
        <strain evidence="10">CBHHK002</strain>
    </source>
</reference>
<feature type="region of interest" description="Disordered" evidence="8">
    <location>
        <begin position="1"/>
        <end position="387"/>
    </location>
</feature>
<feature type="compositionally biased region" description="Low complexity" evidence="8">
    <location>
        <begin position="130"/>
        <end position="140"/>
    </location>
</feature>
<dbReference type="PANTHER" id="PTHR41391:SF1">
    <property type="entry name" value="RESTRICTION OF TELOMERE CAPPING PROTEIN 4"/>
    <property type="match status" value="1"/>
</dbReference>
<keyword evidence="7" id="KW-0539">Nucleus</keyword>
<sequence>MEKRAYPQTLSHRPGSQPLQKGVLYEDFGSGFDSPKRRDDSEASVGPDDSDDELDSFIPRNSSPAKPPSHPARKEKRDMDDVIKSMKFKKNKKPDSEVEVSGTPTLSKENENAKRGGDRMKKGEVDSDARNANAVASSSATRPLRDNAVTRNQSAEARVGTKRSADIMQKSTSGEAKPQERPRPRPVPKARVPLAPATAQAKPKPLSKLSVTSSSSVEVSPSAKGSVKRQERQVRPTTSAFPTMSPLGGKGKDRETDRTDRKQRKETLAVDTAGRKGKGKETKRGFSETGLSPFSSPTKAAGSFLPSPLGTPHRKQKPAATEFPAPSPLRTDGQAKASVKAKRKALPFPMDALEGSPLSSSSKRRSVGSDSDEERDRKRYKNQPVLLPDSYDYEEDSELLFIAPGTDPKTLCPYCDTLLPEQPTPLLTRLLEDTFKKSHRDVRPSNPLGRKAPMAVFVGVCQRHRFESETLPEAEARGWPKYIHWAGLKGRVLAMKQELQQILIDPGDPIVYGNDDGGEEGPQRGSQQRNGSQGKKGPRMHCIFWKDLVKELKLKGSKGVKGVQGQFANFEKTQPGYYGELGSVIIHQTLYDMFPLTAIDPDRVDPLTPNEFVQRILVPEVGMRLVMEDMDLDVENRADKKRAVAVLRESASYGVAMFPEDGGEWGVVSGKKHRGGDEEALGVAEQMLMERARKRRKELEIEEREEDEMWRLQELEKESERQREKAEIAKQKRRAARKAKKEADAEVVVGPTPVARPRPRPVPKNKDKPVATVDSSGMDTDSSSDARLSKDDSDLEMSTGVEEELGPTPKPRSRHADKLRDTTTLSDSDSDFPRGLLAVPPKPTKKSKPKSARATPASSEPEIESDVARVGISPGTRSPSMSLTSSKRSTRGSSVVDLCSSSEDGGGARVRGSSSSKPRKAPPLPRRKPRKSSGHLPSSSEEDEAATPRATTKPSNAPSAALPSFRPLDAARARVTAARG</sequence>
<dbReference type="InterPro" id="IPR028094">
    <property type="entry name" value="RTC4_C"/>
</dbReference>
<evidence type="ECO:0000256" key="6">
    <source>
        <dbReference type="ARBA" id="ARBA00022490"/>
    </source>
</evidence>
<evidence type="ECO:0000256" key="5">
    <source>
        <dbReference type="ARBA" id="ARBA00015162"/>
    </source>
</evidence>
<feature type="domain" description="Restriction of telomere capping protein 4 C-terminal" evidence="9">
    <location>
        <begin position="502"/>
        <end position="660"/>
    </location>
</feature>
<proteinExistence type="inferred from homology"/>
<evidence type="ECO:0000259" key="9">
    <source>
        <dbReference type="SMART" id="SM01312"/>
    </source>
</evidence>
<comment type="function">
    <text evidence="1">May be involved in a process influencing telomere capping.</text>
</comment>
<evidence type="ECO:0000256" key="3">
    <source>
        <dbReference type="ARBA" id="ARBA00004496"/>
    </source>
</evidence>
<evidence type="ECO:0000256" key="1">
    <source>
        <dbReference type="ARBA" id="ARBA00002738"/>
    </source>
</evidence>
<dbReference type="GO" id="GO:0005634">
    <property type="term" value="C:nucleus"/>
    <property type="evidence" value="ECO:0007669"/>
    <property type="project" value="UniProtKB-SubCell"/>
</dbReference>
<feature type="compositionally biased region" description="Low complexity" evidence="8">
    <location>
        <begin position="774"/>
        <end position="785"/>
    </location>
</feature>
<keyword evidence="6" id="KW-0963">Cytoplasm</keyword>
<feature type="compositionally biased region" description="Low complexity" evidence="8">
    <location>
        <begin position="523"/>
        <end position="535"/>
    </location>
</feature>
<evidence type="ECO:0000256" key="7">
    <source>
        <dbReference type="ARBA" id="ARBA00023242"/>
    </source>
</evidence>
<gene>
    <name evidence="10" type="ORF">DFH08DRAFT_958273</name>
</gene>
<keyword evidence="11" id="KW-1185">Reference proteome</keyword>
<comment type="caution">
    <text evidence="10">The sequence shown here is derived from an EMBL/GenBank/DDBJ whole genome shotgun (WGS) entry which is preliminary data.</text>
</comment>
<dbReference type="InterPro" id="IPR039024">
    <property type="entry name" value="RTC4"/>
</dbReference>
<dbReference type="SMART" id="SM01312">
    <property type="entry name" value="RTC4"/>
    <property type="match status" value="1"/>
</dbReference>
<dbReference type="AlphaFoldDB" id="A0AAD7A7F7"/>
<comment type="subcellular location">
    <subcellularLocation>
        <location evidence="3">Cytoplasm</location>
    </subcellularLocation>
    <subcellularLocation>
        <location evidence="2">Nucleus</location>
    </subcellularLocation>
</comment>
<feature type="compositionally biased region" description="Basic and acidic residues" evidence="8">
    <location>
        <begin position="75"/>
        <end position="84"/>
    </location>
</feature>
<evidence type="ECO:0000256" key="8">
    <source>
        <dbReference type="SAM" id="MobiDB-lite"/>
    </source>
</evidence>
<evidence type="ECO:0000313" key="11">
    <source>
        <dbReference type="Proteomes" id="UP001218218"/>
    </source>
</evidence>
<feature type="compositionally biased region" description="Polar residues" evidence="8">
    <location>
        <begin position="875"/>
        <end position="903"/>
    </location>
</feature>
<feature type="compositionally biased region" description="Basic residues" evidence="8">
    <location>
        <begin position="917"/>
        <end position="933"/>
    </location>
</feature>
<organism evidence="10 11">
    <name type="scientific">Mycena albidolilacea</name>
    <dbReference type="NCBI Taxonomy" id="1033008"/>
    <lineage>
        <taxon>Eukaryota</taxon>
        <taxon>Fungi</taxon>
        <taxon>Dikarya</taxon>
        <taxon>Basidiomycota</taxon>
        <taxon>Agaricomycotina</taxon>
        <taxon>Agaricomycetes</taxon>
        <taxon>Agaricomycetidae</taxon>
        <taxon>Agaricales</taxon>
        <taxon>Marasmiineae</taxon>
        <taxon>Mycenaceae</taxon>
        <taxon>Mycena</taxon>
    </lineage>
</organism>
<protein>
    <recommendedName>
        <fullName evidence="5">Restriction of telomere capping protein 4</fullName>
    </recommendedName>
</protein>
<dbReference type="GO" id="GO:0005737">
    <property type="term" value="C:cytoplasm"/>
    <property type="evidence" value="ECO:0007669"/>
    <property type="project" value="UniProtKB-SubCell"/>
</dbReference>
<feature type="compositionally biased region" description="Basic and acidic residues" evidence="8">
    <location>
        <begin position="250"/>
        <end position="268"/>
    </location>
</feature>
<evidence type="ECO:0000256" key="4">
    <source>
        <dbReference type="ARBA" id="ARBA00009461"/>
    </source>
</evidence>
<feature type="compositionally biased region" description="Basic and acidic residues" evidence="8">
    <location>
        <begin position="108"/>
        <end position="129"/>
    </location>
</feature>
<feature type="compositionally biased region" description="Polar residues" evidence="8">
    <location>
        <begin position="289"/>
        <end position="298"/>
    </location>
</feature>
<feature type="compositionally biased region" description="Polar residues" evidence="8">
    <location>
        <begin position="949"/>
        <end position="958"/>
    </location>
</feature>
<name>A0AAD7A7F7_9AGAR</name>
<feature type="region of interest" description="Disordered" evidence="8">
    <location>
        <begin position="716"/>
        <end position="980"/>
    </location>
</feature>
<dbReference type="EMBL" id="JARIHO010000014">
    <property type="protein sequence ID" value="KAJ7350628.1"/>
    <property type="molecule type" value="Genomic_DNA"/>
</dbReference>
<dbReference type="Proteomes" id="UP001218218">
    <property type="component" value="Unassembled WGS sequence"/>
</dbReference>
<comment type="similarity">
    <text evidence="4">Belongs to the RTC4 family.</text>
</comment>
<accession>A0AAD7A7F7</accession>
<dbReference type="Pfam" id="PF14474">
    <property type="entry name" value="RTC4"/>
    <property type="match status" value="1"/>
</dbReference>
<dbReference type="PANTHER" id="PTHR41391">
    <property type="entry name" value="RESTRICTION OF TELOMERE CAPPING PROTEIN 4"/>
    <property type="match status" value="1"/>
</dbReference>
<feature type="compositionally biased region" description="Basic residues" evidence="8">
    <location>
        <begin position="731"/>
        <end position="740"/>
    </location>
</feature>
<feature type="compositionally biased region" description="Basic and acidic residues" evidence="8">
    <location>
        <begin position="716"/>
        <end position="730"/>
    </location>
</feature>
<evidence type="ECO:0000313" key="10">
    <source>
        <dbReference type="EMBL" id="KAJ7350628.1"/>
    </source>
</evidence>
<feature type="compositionally biased region" description="Low complexity" evidence="8">
    <location>
        <begin position="189"/>
        <end position="222"/>
    </location>
</feature>